<dbReference type="Gene3D" id="2.40.70.10">
    <property type="entry name" value="Acid Proteases"/>
    <property type="match status" value="1"/>
</dbReference>
<dbReference type="InterPro" id="IPR001478">
    <property type="entry name" value="PDZ"/>
</dbReference>
<name>A0A1F4TQ16_UNCSA</name>
<dbReference type="CDD" id="cd05483">
    <property type="entry name" value="retropepsin_like_bacteria"/>
    <property type="match status" value="1"/>
</dbReference>
<protein>
    <recommendedName>
        <fullName evidence="1">PDZ domain-containing protein</fullName>
    </recommendedName>
</protein>
<dbReference type="EMBL" id="MEUI01000021">
    <property type="protein sequence ID" value="OGC34163.1"/>
    <property type="molecule type" value="Genomic_DNA"/>
</dbReference>
<dbReference type="Proteomes" id="UP000177309">
    <property type="component" value="Unassembled WGS sequence"/>
</dbReference>
<dbReference type="InterPro" id="IPR021109">
    <property type="entry name" value="Peptidase_aspartic_dom_sf"/>
</dbReference>
<evidence type="ECO:0000313" key="2">
    <source>
        <dbReference type="EMBL" id="OGC34163.1"/>
    </source>
</evidence>
<dbReference type="PROSITE" id="PS50106">
    <property type="entry name" value="PDZ"/>
    <property type="match status" value="1"/>
</dbReference>
<accession>A0A1F4TQ16</accession>
<dbReference type="SUPFAM" id="SSF50630">
    <property type="entry name" value="Acid proteases"/>
    <property type="match status" value="1"/>
</dbReference>
<dbReference type="InterPro" id="IPR036034">
    <property type="entry name" value="PDZ_sf"/>
</dbReference>
<dbReference type="AlphaFoldDB" id="A0A1F4TQ16"/>
<comment type="caution">
    <text evidence="2">The sequence shown here is derived from an EMBL/GenBank/DDBJ whole genome shotgun (WGS) entry which is preliminary data.</text>
</comment>
<dbReference type="InterPro" id="IPR034122">
    <property type="entry name" value="Retropepsin-like_bacterial"/>
</dbReference>
<evidence type="ECO:0000313" key="3">
    <source>
        <dbReference type="Proteomes" id="UP000177309"/>
    </source>
</evidence>
<reference evidence="2 3" key="1">
    <citation type="journal article" date="2016" name="Nat. Commun.">
        <title>Thousands of microbial genomes shed light on interconnected biogeochemical processes in an aquifer system.</title>
        <authorList>
            <person name="Anantharaman K."/>
            <person name="Brown C.T."/>
            <person name="Hug L.A."/>
            <person name="Sharon I."/>
            <person name="Castelle C.J."/>
            <person name="Probst A.J."/>
            <person name="Thomas B.C."/>
            <person name="Singh A."/>
            <person name="Wilkins M.J."/>
            <person name="Karaoz U."/>
            <person name="Brodie E.L."/>
            <person name="Williams K.H."/>
            <person name="Hubbard S.S."/>
            <person name="Banfield J.F."/>
        </authorList>
    </citation>
    <scope>NUCLEOTIDE SEQUENCE [LARGE SCALE GENOMIC DNA]</scope>
</reference>
<organism evidence="2 3">
    <name type="scientific">candidate division WOR-1 bacterium RIFOXYC2_FULL_41_25</name>
    <dbReference type="NCBI Taxonomy" id="1802586"/>
    <lineage>
        <taxon>Bacteria</taxon>
        <taxon>Bacillati</taxon>
        <taxon>Saganbacteria</taxon>
    </lineage>
</organism>
<proteinExistence type="predicted"/>
<feature type="domain" description="PDZ" evidence="1">
    <location>
        <begin position="307"/>
        <end position="368"/>
    </location>
</feature>
<dbReference type="SUPFAM" id="SSF50156">
    <property type="entry name" value="PDZ domain-like"/>
    <property type="match status" value="1"/>
</dbReference>
<dbReference type="Pfam" id="PF13650">
    <property type="entry name" value="Asp_protease_2"/>
    <property type="match status" value="1"/>
</dbReference>
<evidence type="ECO:0000259" key="1">
    <source>
        <dbReference type="PROSITE" id="PS50106"/>
    </source>
</evidence>
<gene>
    <name evidence="2" type="ORF">A2462_08040</name>
</gene>
<sequence>MRRKVVIIVFLVMSLLLISSCAPIQVGMLLEGGGIYKASDSKLSFKQKGHLIFIKAQINNSSKEYTFLLDTGAPCAINKKVADELGLTGGIEIGDNDAAGNTSQVRFVALDYLTLGDITLKDIGAGVIDFEKINKSVGLNIDGLIGSNALKFLKIIINYQAQTIILSNNCVPTANTEPGYKVRFGKEIMHGLAPKVKCVINSSLETEGIIDTGMIGYLDVPVALLRQHNYPLSDQNQFAKAKGEIRWGAFGPKKEDYIFKMANFKMGDLEIPDIGSFTSDCDRLLIGSDFLANFVVTLNYPAEEMVLAPIAKPNFGGNIKTLGLAIKKDAEGKTLVSGLWTHSPADRSDIKIDDEIIQMNGHKVQNLSVLDWFMMDFYDQTILTVKLLVKENNGIKEITLKKESLLP</sequence>
<dbReference type="Gene3D" id="2.30.42.10">
    <property type="match status" value="1"/>
</dbReference>
<dbReference type="PROSITE" id="PS51257">
    <property type="entry name" value="PROKAR_LIPOPROTEIN"/>
    <property type="match status" value="1"/>
</dbReference>